<name>A0A3M0CC95_9PROT</name>
<dbReference type="InterPro" id="IPR026281">
    <property type="entry name" value="HTH_RamB"/>
</dbReference>
<keyword evidence="2" id="KW-0805">Transcription regulation</keyword>
<evidence type="ECO:0000259" key="5">
    <source>
        <dbReference type="PROSITE" id="PS50943"/>
    </source>
</evidence>
<dbReference type="Pfam" id="PF01381">
    <property type="entry name" value="HTH_3"/>
    <property type="match status" value="1"/>
</dbReference>
<dbReference type="InterPro" id="IPR050807">
    <property type="entry name" value="TransReg_Diox_bact_type"/>
</dbReference>
<evidence type="ECO:0000256" key="2">
    <source>
        <dbReference type="ARBA" id="ARBA00023015"/>
    </source>
</evidence>
<reference evidence="6 7" key="1">
    <citation type="submission" date="2018-10" db="EMBL/GenBank/DDBJ databases">
        <title>Genomic Encyclopedia of Archaeal and Bacterial Type Strains, Phase II (KMG-II): from individual species to whole genera.</title>
        <authorList>
            <person name="Goeker M."/>
        </authorList>
    </citation>
    <scope>NUCLEOTIDE SEQUENCE [LARGE SCALE GENOMIC DNA]</scope>
    <source>
        <strain evidence="6 7">DSM 25217</strain>
    </source>
</reference>
<dbReference type="GO" id="GO:0005829">
    <property type="term" value="C:cytosol"/>
    <property type="evidence" value="ECO:0007669"/>
    <property type="project" value="TreeGrafter"/>
</dbReference>
<evidence type="ECO:0000256" key="3">
    <source>
        <dbReference type="ARBA" id="ARBA00023125"/>
    </source>
</evidence>
<dbReference type="Pfam" id="PF09856">
    <property type="entry name" value="ScfRs"/>
    <property type="match status" value="1"/>
</dbReference>
<dbReference type="SMART" id="SM00530">
    <property type="entry name" value="HTH_XRE"/>
    <property type="match status" value="1"/>
</dbReference>
<protein>
    <submittedName>
        <fullName evidence="6">Xre family transcriptional regulator</fullName>
    </submittedName>
</protein>
<dbReference type="Proteomes" id="UP000271227">
    <property type="component" value="Unassembled WGS sequence"/>
</dbReference>
<comment type="caution">
    <text evidence="6">The sequence shown here is derived from an EMBL/GenBank/DDBJ whole genome shotgun (WGS) entry which is preliminary data.</text>
</comment>
<proteinExistence type="inferred from homology"/>
<dbReference type="CDD" id="cd00093">
    <property type="entry name" value="HTH_XRE"/>
    <property type="match status" value="1"/>
</dbReference>
<keyword evidence="4" id="KW-0804">Transcription</keyword>
<dbReference type="RefSeq" id="WP_121940466.1">
    <property type="nucleotide sequence ID" value="NZ_REFR01000017.1"/>
</dbReference>
<dbReference type="GO" id="GO:0003700">
    <property type="term" value="F:DNA-binding transcription factor activity"/>
    <property type="evidence" value="ECO:0007669"/>
    <property type="project" value="TreeGrafter"/>
</dbReference>
<feature type="domain" description="HTH cro/C1-type" evidence="5">
    <location>
        <begin position="19"/>
        <end position="73"/>
    </location>
</feature>
<dbReference type="InterPro" id="IPR018653">
    <property type="entry name" value="ScfR_C"/>
</dbReference>
<dbReference type="InterPro" id="IPR001387">
    <property type="entry name" value="Cro/C1-type_HTH"/>
</dbReference>
<dbReference type="OrthoDB" id="1123084at2"/>
<accession>A0A3M0CC95</accession>
<dbReference type="SUPFAM" id="SSF47413">
    <property type="entry name" value="lambda repressor-like DNA-binding domains"/>
    <property type="match status" value="1"/>
</dbReference>
<keyword evidence="7" id="KW-1185">Reference proteome</keyword>
<dbReference type="Gene3D" id="1.10.260.40">
    <property type="entry name" value="lambda repressor-like DNA-binding domains"/>
    <property type="match status" value="1"/>
</dbReference>
<dbReference type="Pfam" id="PF06114">
    <property type="entry name" value="Peptidase_M78"/>
    <property type="match status" value="1"/>
</dbReference>
<evidence type="ECO:0000313" key="7">
    <source>
        <dbReference type="Proteomes" id="UP000271227"/>
    </source>
</evidence>
<dbReference type="InParanoid" id="A0A3M0CC95"/>
<dbReference type="PANTHER" id="PTHR46797">
    <property type="entry name" value="HTH-TYPE TRANSCRIPTIONAL REGULATOR"/>
    <property type="match status" value="1"/>
</dbReference>
<comment type="similarity">
    <text evidence="1">Belongs to the short-chain fatty acyl-CoA assimilation regulator (ScfR) family.</text>
</comment>
<dbReference type="PIRSF" id="PIRSF019251">
    <property type="entry name" value="Rv0465c"/>
    <property type="match status" value="1"/>
</dbReference>
<dbReference type="GO" id="GO:0003677">
    <property type="term" value="F:DNA binding"/>
    <property type="evidence" value="ECO:0007669"/>
    <property type="project" value="UniProtKB-KW"/>
</dbReference>
<dbReference type="InterPro" id="IPR010982">
    <property type="entry name" value="Lambda_DNA-bd_dom_sf"/>
</dbReference>
<dbReference type="InterPro" id="IPR010359">
    <property type="entry name" value="IrrE_HExxH"/>
</dbReference>
<dbReference type="PANTHER" id="PTHR46797:SF23">
    <property type="entry name" value="HTH-TYPE TRANSCRIPTIONAL REGULATOR SUTR"/>
    <property type="match status" value="1"/>
</dbReference>
<dbReference type="EMBL" id="REFR01000017">
    <property type="protein sequence ID" value="RMB00653.1"/>
    <property type="molecule type" value="Genomic_DNA"/>
</dbReference>
<dbReference type="PROSITE" id="PS50943">
    <property type="entry name" value="HTH_CROC1"/>
    <property type="match status" value="1"/>
</dbReference>
<evidence type="ECO:0000313" key="6">
    <source>
        <dbReference type="EMBL" id="RMB00653.1"/>
    </source>
</evidence>
<evidence type="ECO:0000256" key="1">
    <source>
        <dbReference type="ARBA" id="ARBA00007227"/>
    </source>
</evidence>
<dbReference type="AlphaFoldDB" id="A0A3M0CC95"/>
<organism evidence="6 7">
    <name type="scientific">Eilatimonas milleporae</name>
    <dbReference type="NCBI Taxonomy" id="911205"/>
    <lineage>
        <taxon>Bacteria</taxon>
        <taxon>Pseudomonadati</taxon>
        <taxon>Pseudomonadota</taxon>
        <taxon>Alphaproteobacteria</taxon>
        <taxon>Kordiimonadales</taxon>
        <taxon>Kordiimonadaceae</taxon>
        <taxon>Eilatimonas</taxon>
    </lineage>
</organism>
<gene>
    <name evidence="6" type="ORF">BXY39_3841</name>
</gene>
<keyword evidence="3" id="KW-0238">DNA-binding</keyword>
<evidence type="ECO:0000256" key="4">
    <source>
        <dbReference type="ARBA" id="ARBA00023163"/>
    </source>
</evidence>
<sequence>MSDTQGNAAQRKIFAGPRIRRLRRELGLSQSRMASELGFSTSYLNLVERNQRAMSAQFLLRLAEVYDVELTAFAGTDEARAFADLNEIMADPLFKGLEIGRADMQDLADSTPAMVEAMRRLYSAYAQARQSASEITSQVAERGLSDADAQPVDAVRDFIHDRRNYFSEIDEAAESLHADLGMNRDDAHMILSARLDEEHGVRVRIMPHEVMPETLRYFDMHRRQLQLSELLDHRTRLFQMAYQIGALEFSQTIQKAADSHDWPSEEARRLARISLTNYFAGALLMPYGRFLENARALGYDIEHLGRRFGTSFEQVSHRMTTLQRPGARGVPFFFIRVDKAGNISKRFSAGRFHFSRFGGTCPLWRVHDTFSTPGRIVTQLIELPDRTTYFSIARTVRRIGATYGAPDQELAIGLGCDIAYARDLVYAKGHDLETPEATPIGPNCRLCERPACPQRANPPLSRSLILDERSRGVTAYRFSRN</sequence>